<evidence type="ECO:0000256" key="1">
    <source>
        <dbReference type="ARBA" id="ARBA00004514"/>
    </source>
</evidence>
<dbReference type="Pfam" id="PF00328">
    <property type="entry name" value="His_Phos_2"/>
    <property type="match status" value="1"/>
</dbReference>
<dbReference type="InterPro" id="IPR037446">
    <property type="entry name" value="His_Pase_VIP1"/>
</dbReference>
<protein>
    <recommendedName>
        <fullName evidence="10">Inositol hexakisphosphate and diphosphoinositol-pentakisphosphate kinase</fullName>
        <ecNumber evidence="10">2.7.4.24</ecNumber>
    </recommendedName>
</protein>
<evidence type="ECO:0000313" key="13">
    <source>
        <dbReference type="Proteomes" id="UP000002899"/>
    </source>
</evidence>
<dbReference type="GO" id="GO:0005829">
    <property type="term" value="C:cytosol"/>
    <property type="evidence" value="ECO:0007669"/>
    <property type="project" value="UniProtKB-SubCell"/>
</dbReference>
<dbReference type="Gene3D" id="3.30.470.20">
    <property type="entry name" value="ATP-grasp fold, B domain"/>
    <property type="match status" value="1"/>
</dbReference>
<dbReference type="Pfam" id="PF18086">
    <property type="entry name" value="PPIP5K2_N"/>
    <property type="match status" value="1"/>
</dbReference>
<dbReference type="Proteomes" id="UP000002899">
    <property type="component" value="Chromosome III"/>
</dbReference>
<comment type="function">
    <text evidence="10">Bifunctional inositol kinase that acts in concert with the IP6K kinases to synthesize the diphosphate group-containing inositol pyrophosphates diphosphoinositol pentakisphosphate, PP-InsP5, and bis-diphosphoinositol tetrakisphosphate, (PP)2-InsP4. PP-InsP5 and (PP)2-InsP4, also respectively called InsP7 and InsP8, may regulate a variety of cellular processes, including apoptosis, vesicle trafficking, cytoskeletal dynamics, and exocytosis. Phosphorylates inositol hexakisphosphate (InsP6).</text>
</comment>
<evidence type="ECO:0000256" key="2">
    <source>
        <dbReference type="ARBA" id="ARBA00005609"/>
    </source>
</evidence>
<evidence type="ECO:0000313" key="12">
    <source>
        <dbReference type="EMBL" id="CTQ40783.1"/>
    </source>
</evidence>
<dbReference type="FunFam" id="3.40.50.11950:FF:000002">
    <property type="entry name" value="Inositol hexakisphosphate and diphosphoinositol-pentakisphosphate kinase"/>
    <property type="match status" value="1"/>
</dbReference>
<dbReference type="GeneID" id="24424817"/>
<name>A0A0K3AQ70_BABMR</name>
<keyword evidence="5 10" id="KW-0547">Nucleotide-binding</keyword>
<evidence type="ECO:0000256" key="10">
    <source>
        <dbReference type="RuleBase" id="RU365032"/>
    </source>
</evidence>
<sequence>MMRQFTLGICAMESKAKSPPMTAILQRLESSSDFQIIIFPEEVILHASIESWPKVDCLIAFHSTGFPLSKAIEYVNKYKPIILNSLEKQSLFRSRHQVYQELKKCRIPHPNYIVIDHEAVKRGEHSFEEHSNYIIFDNIRLNKPFIEKPINAEDHNNWIYYPMNAGGGCKKLFRKVHDRSSEYCPDLHTVRRDGVYLYEEFMSTFGTDIKVYTVGQMFAHAEARRAPTLDGRVWRTPEGKEVRYPVILTEVEKIIAYRVVSHFDQTVCGFDILRTTNGPYVCDINGWSFVKGNKKYYRDCSHILRIMFLLKLEEKYQIILRNVIPPSFVAQETEEMFRRTFGEDISNFHKSDDTEELCSVIVVMRHGDRKPKQKLKFYSRAPQVLDYFNDKRYISSMSIECEYNCTGGELGGCNKKQIKLKSPEEMKVLMAINEEIIEELIKEPGKYDIEPFEVGRMEPMSMLQNHRLLDRVLKIGDGFTGINRKIQLKPVLCDGKKVTRVLIVAKWGGELTGVGRRQAEDLGRRLRASLYPGDSTGLIRLHSTYRHDLKIYTSDEGRCQVTSAAFTKGILDLEGELTPILVSMTLRNEKSYSLLNDGVTVAERSECKKRLQKLLKLRSKLKHTDPAEMDRLLDAVDLTPAEKPYYLKAIGEMNSLRLTIGVVKDFLRVLNEEICRVNAIEGSGSAYISDILNEIGFRWRHILMKWKDGNDFDYLGIPDIVDNLRFDLIHHHTYLGKALGALFTIYNTVQDMNNVISPCEYGVTPEEKLTIGAKVAKRLLMKILHDVTLVKDMTNERAAKSSQIILPGRDMCRNRDLLYASLVTPVSVGFKGFKTPCKGDFLSPNCTDAKALIETPAAVSVVAAASASAASIAATALAISSMAEDDKPLGENSINSIVGGLRPSDMFSMVSCSNGKGEPCLTQSHKEGDAIMVLNNSKMWVHQNESSDKGVVSSPFSLNSEAKSDDEHSVRLLVNQARELGIRSPCRMVRSRYYVTSASYMFSLLNIFIHAKDEQGEGILDEDHCATNTSTITDMHYLSHIVLRVWERKGSGKDVAGAGSDNYRLEILVSSGAKDGFGQNYELLTRNYELMKGVSKPIESAEIIDAPLDDHVFDDDSGGMHTYEFMHNEQSYMLDQVNYGTSMSCSRAKNIGMDFSCNPSLSIISRDSNCSYLDVDAEGSNKCTDKGVPPYCELSPLVTLTLDCPLHRFEKIISRLVQSV</sequence>
<feature type="domain" description="VIP1 N-terminal" evidence="11">
    <location>
        <begin position="6"/>
        <end position="91"/>
    </location>
</feature>
<keyword evidence="13" id="KW-1185">Reference proteome</keyword>
<dbReference type="PANTHER" id="PTHR12750">
    <property type="entry name" value="DIPHOSPHOINOSITOL PENTAKISPHOSPHATE KINASE"/>
    <property type="match status" value="1"/>
</dbReference>
<evidence type="ECO:0000256" key="5">
    <source>
        <dbReference type="ARBA" id="ARBA00022741"/>
    </source>
</evidence>
<reference evidence="12 13" key="3">
    <citation type="journal article" date="2016" name="Sci. Rep.">
        <title>Genome-wide diversity and gene expression profiling of Babesia microti isolates identify polymorphic genes that mediate host-pathogen interactions.</title>
        <authorList>
            <person name="Silva J.C."/>
            <person name="Cornillot E."/>
            <person name="McCracken C."/>
            <person name="Usmani-Brown S."/>
            <person name="Dwivedi A."/>
            <person name="Ifeonu O.O."/>
            <person name="Crabtree J."/>
            <person name="Gotia H.T."/>
            <person name="Virji A.Z."/>
            <person name="Reynes C."/>
            <person name="Colinge J."/>
            <person name="Kumar V."/>
            <person name="Lawres L."/>
            <person name="Pazzi J.E."/>
            <person name="Pablo J.V."/>
            <person name="Hung C."/>
            <person name="Brancato J."/>
            <person name="Kumari P."/>
            <person name="Orvis J."/>
            <person name="Tretina K."/>
            <person name="Chibucos M."/>
            <person name="Ott S."/>
            <person name="Sadzewicz L."/>
            <person name="Sengamalay N."/>
            <person name="Shetty A.C."/>
            <person name="Su Q."/>
            <person name="Tallon L."/>
            <person name="Fraser C.M."/>
            <person name="Frutos R."/>
            <person name="Molina D.M."/>
            <person name="Krause P.J."/>
            <person name="Ben Mamoun C."/>
        </authorList>
    </citation>
    <scope>NUCLEOTIDE SEQUENCE [LARGE SCALE GENOMIC DNA]</scope>
    <source>
        <strain evidence="12 13">RI</strain>
    </source>
</reference>
<dbReference type="SUPFAM" id="SSF53254">
    <property type="entry name" value="Phosphoglycerate mutase-like"/>
    <property type="match status" value="1"/>
</dbReference>
<organism evidence="12 13">
    <name type="scientific">Babesia microti (strain RI)</name>
    <dbReference type="NCBI Taxonomy" id="1133968"/>
    <lineage>
        <taxon>Eukaryota</taxon>
        <taxon>Sar</taxon>
        <taxon>Alveolata</taxon>
        <taxon>Apicomplexa</taxon>
        <taxon>Aconoidasida</taxon>
        <taxon>Piroplasmida</taxon>
        <taxon>Babesiidae</taxon>
        <taxon>Babesia</taxon>
    </lineage>
</organism>
<evidence type="ECO:0000256" key="8">
    <source>
        <dbReference type="ARBA" id="ARBA00033696"/>
    </source>
</evidence>
<dbReference type="GO" id="GO:0052723">
    <property type="term" value="F:inositol hexakisphosphate 1-kinase activity"/>
    <property type="evidence" value="ECO:0007669"/>
    <property type="project" value="RHEA"/>
</dbReference>
<evidence type="ECO:0000256" key="7">
    <source>
        <dbReference type="ARBA" id="ARBA00022840"/>
    </source>
</evidence>
<dbReference type="InterPro" id="IPR000560">
    <property type="entry name" value="His_Pase_clade-2"/>
</dbReference>
<comment type="catalytic activity">
    <reaction evidence="9">
        <text>1D-myo-inositol hexakisphosphate + ATP = 1-diphospho-1D-myo-inositol 2,3,4,5,6-pentakisphosphate + ADP</text>
        <dbReference type="Rhea" id="RHEA:37459"/>
        <dbReference type="ChEBI" id="CHEBI:30616"/>
        <dbReference type="ChEBI" id="CHEBI:58130"/>
        <dbReference type="ChEBI" id="CHEBI:74946"/>
        <dbReference type="ChEBI" id="CHEBI:456216"/>
        <dbReference type="EC" id="2.7.4.24"/>
    </reaction>
    <physiologicalReaction direction="left-to-right" evidence="9">
        <dbReference type="Rhea" id="RHEA:37460"/>
    </physiologicalReaction>
</comment>
<dbReference type="KEGG" id="bmic:BMR1_03g00920"/>
<reference evidence="12 13" key="2">
    <citation type="journal article" date="2013" name="PLoS ONE">
        <title>Whole genome mapping and re-organization of the nuclear and mitochondrial genomes of Babesia microti isolates.</title>
        <authorList>
            <person name="Cornillot E."/>
            <person name="Dassouli A."/>
            <person name="Garg A."/>
            <person name="Pachikara N."/>
            <person name="Randazzo S."/>
            <person name="Depoix D."/>
            <person name="Carcy B."/>
            <person name="Delbecq S."/>
            <person name="Frutos R."/>
            <person name="Silva J.C."/>
            <person name="Sutton R."/>
            <person name="Krause P.J."/>
            <person name="Mamoun C.B."/>
        </authorList>
    </citation>
    <scope>NUCLEOTIDE SEQUENCE [LARGE SCALE GENOMIC DNA]</scope>
    <source>
        <strain evidence="12 13">RI</strain>
    </source>
</reference>
<dbReference type="CDD" id="cd07061">
    <property type="entry name" value="HP_HAP_like"/>
    <property type="match status" value="1"/>
</dbReference>
<dbReference type="GO" id="GO:0033857">
    <property type="term" value="F:5-diphosphoinositol pentakisphosphate 1-kinase activity"/>
    <property type="evidence" value="ECO:0007669"/>
    <property type="project" value="TreeGrafter"/>
</dbReference>
<evidence type="ECO:0000256" key="9">
    <source>
        <dbReference type="ARBA" id="ARBA00034629"/>
    </source>
</evidence>
<accession>A0A0K3AQ70</accession>
<keyword evidence="6 10" id="KW-0418">Kinase</keyword>
<evidence type="ECO:0000256" key="3">
    <source>
        <dbReference type="ARBA" id="ARBA00022490"/>
    </source>
</evidence>
<dbReference type="InterPro" id="IPR029033">
    <property type="entry name" value="His_PPase_superfam"/>
</dbReference>
<dbReference type="PANTHER" id="PTHR12750:SF9">
    <property type="entry name" value="INOSITOL HEXAKISPHOSPHATE AND DIPHOSPHOINOSITOL-PENTAKISPHOSPHATE KINASE"/>
    <property type="match status" value="1"/>
</dbReference>
<dbReference type="SUPFAM" id="SSF56059">
    <property type="entry name" value="Glutathione synthetase ATP-binding domain-like"/>
    <property type="match status" value="1"/>
</dbReference>
<dbReference type="RefSeq" id="XP_012648794.1">
    <property type="nucleotide sequence ID" value="XM_012793340.1"/>
</dbReference>
<dbReference type="GO" id="GO:0005524">
    <property type="term" value="F:ATP binding"/>
    <property type="evidence" value="ECO:0007669"/>
    <property type="project" value="UniProtKB-KW"/>
</dbReference>
<dbReference type="OrthoDB" id="18042at2759"/>
<reference evidence="12 13" key="1">
    <citation type="journal article" date="2012" name="Nucleic Acids Res.">
        <title>Sequencing of the smallest Apicomplexan genome from the human pathogen Babesia microti.</title>
        <authorList>
            <person name="Cornillot E."/>
            <person name="Hadj-Kaddour K."/>
            <person name="Dassouli A."/>
            <person name="Noel B."/>
            <person name="Ranwez V."/>
            <person name="Vacherie B."/>
            <person name="Augagneur Y."/>
            <person name="Bres V."/>
            <person name="Duclos A."/>
            <person name="Randazzo S."/>
            <person name="Carcy B."/>
            <person name="Debierre-Grockiego F."/>
            <person name="Delbecq S."/>
            <person name="Moubri-Menage K."/>
            <person name="Shams-Eldin H."/>
            <person name="Usmani-Brown S."/>
            <person name="Bringaud F."/>
            <person name="Wincker P."/>
            <person name="Vivares C.P."/>
            <person name="Schwarz R.T."/>
            <person name="Schetters T.P."/>
            <person name="Krause P.J."/>
            <person name="Gorenflot A."/>
            <person name="Berry V."/>
            <person name="Barbe V."/>
            <person name="Ben Mamoun C."/>
        </authorList>
    </citation>
    <scope>NUCLEOTIDE SEQUENCE [LARGE SCALE GENOMIC DNA]</scope>
    <source>
        <strain evidence="12 13">RI</strain>
    </source>
</reference>
<dbReference type="GO" id="GO:0006020">
    <property type="term" value="P:inositol metabolic process"/>
    <property type="evidence" value="ECO:0007669"/>
    <property type="project" value="TreeGrafter"/>
</dbReference>
<dbReference type="EC" id="2.7.4.24" evidence="10"/>
<keyword evidence="7 10" id="KW-0067">ATP-binding</keyword>
<dbReference type="GO" id="GO:0032958">
    <property type="term" value="P:inositol phosphate biosynthetic process"/>
    <property type="evidence" value="ECO:0007669"/>
    <property type="project" value="TreeGrafter"/>
</dbReference>
<dbReference type="VEuPathDB" id="PiroplasmaDB:BMR1_03g00920"/>
<dbReference type="Gene3D" id="3.40.50.1240">
    <property type="entry name" value="Phosphoglycerate mutase-like"/>
    <property type="match status" value="1"/>
</dbReference>
<dbReference type="FunFam" id="3.30.470.20:FF:000050">
    <property type="entry name" value="Acid phosphatase, putative"/>
    <property type="match status" value="1"/>
</dbReference>
<keyword evidence="3 10" id="KW-0963">Cytoplasm</keyword>
<keyword evidence="4 10" id="KW-0808">Transferase</keyword>
<dbReference type="PROSITE" id="PS00616">
    <property type="entry name" value="HIS_ACID_PHOSPHAT_1"/>
    <property type="match status" value="1"/>
</dbReference>
<comment type="catalytic activity">
    <reaction evidence="8">
        <text>5-diphospho-1D-myo-inositol 1,2,3,4,6-pentakisphosphate + ATP + H(+) = 1,5-bis(diphospho)-1D-myo-inositol 2,3,4,6-tetrakisphosphate + ADP</text>
        <dbReference type="Rhea" id="RHEA:10276"/>
        <dbReference type="ChEBI" id="CHEBI:15378"/>
        <dbReference type="ChEBI" id="CHEBI:30616"/>
        <dbReference type="ChEBI" id="CHEBI:58628"/>
        <dbReference type="ChEBI" id="CHEBI:77983"/>
        <dbReference type="ChEBI" id="CHEBI:456216"/>
        <dbReference type="EC" id="2.7.4.24"/>
    </reaction>
    <physiologicalReaction direction="left-to-right" evidence="8">
        <dbReference type="Rhea" id="RHEA:10277"/>
    </physiologicalReaction>
</comment>
<comment type="subcellular location">
    <subcellularLocation>
        <location evidence="1 10">Cytoplasm</location>
        <location evidence="1 10">Cytosol</location>
    </subcellularLocation>
</comment>
<evidence type="ECO:0000256" key="4">
    <source>
        <dbReference type="ARBA" id="ARBA00022679"/>
    </source>
</evidence>
<dbReference type="AlphaFoldDB" id="A0A0K3AQ70"/>
<proteinExistence type="inferred from homology"/>
<dbReference type="InterPro" id="IPR033379">
    <property type="entry name" value="Acid_Pase_AS"/>
</dbReference>
<gene>
    <name evidence="12" type="ORF">BMR1_03g00920</name>
</gene>
<comment type="similarity">
    <text evidence="2 10">Belongs to the histidine acid phosphatase family. VIP1 subfamily.</text>
</comment>
<evidence type="ECO:0000256" key="6">
    <source>
        <dbReference type="ARBA" id="ARBA00022777"/>
    </source>
</evidence>
<evidence type="ECO:0000259" key="11">
    <source>
        <dbReference type="Pfam" id="PF18086"/>
    </source>
</evidence>
<dbReference type="Gene3D" id="3.40.50.11950">
    <property type="match status" value="1"/>
</dbReference>
<dbReference type="OMA" id="IIIFPEE"/>
<dbReference type="InterPro" id="IPR040557">
    <property type="entry name" value="VIP1_N"/>
</dbReference>
<dbReference type="EMBL" id="LN871598">
    <property type="protein sequence ID" value="CTQ40783.1"/>
    <property type="molecule type" value="Genomic_DNA"/>
</dbReference>